<protein>
    <submittedName>
        <fullName evidence="2">DUF4166 domain-containing protein</fullName>
    </submittedName>
</protein>
<dbReference type="InterPro" id="IPR025311">
    <property type="entry name" value="DUF4166"/>
</dbReference>
<dbReference type="EMBL" id="CP120863">
    <property type="protein sequence ID" value="WFE88927.1"/>
    <property type="molecule type" value="Genomic_DNA"/>
</dbReference>
<dbReference type="Pfam" id="PF13761">
    <property type="entry name" value="DUF4166"/>
    <property type="match status" value="1"/>
</dbReference>
<gene>
    <name evidence="2" type="ORF">K1718_22630</name>
</gene>
<accession>A0ABY8F0E6</accession>
<evidence type="ECO:0000313" key="3">
    <source>
        <dbReference type="Proteomes" id="UP001209803"/>
    </source>
</evidence>
<dbReference type="Proteomes" id="UP001209803">
    <property type="component" value="Chromosome"/>
</dbReference>
<feature type="domain" description="DUF4166" evidence="1">
    <location>
        <begin position="18"/>
        <end position="174"/>
    </location>
</feature>
<organism evidence="2 3">
    <name type="scientific">Roseibium porphyridii</name>
    <dbReference type="NCBI Taxonomy" id="2866279"/>
    <lineage>
        <taxon>Bacteria</taxon>
        <taxon>Pseudomonadati</taxon>
        <taxon>Pseudomonadota</taxon>
        <taxon>Alphaproteobacteria</taxon>
        <taxon>Hyphomicrobiales</taxon>
        <taxon>Stappiaceae</taxon>
        <taxon>Roseibium</taxon>
    </lineage>
</organism>
<dbReference type="RefSeq" id="WP_265680754.1">
    <property type="nucleotide sequence ID" value="NZ_CP120863.1"/>
</dbReference>
<name>A0ABY8F0E6_9HYPH</name>
<reference evidence="2 3" key="1">
    <citation type="submission" date="2023-03" db="EMBL/GenBank/DDBJ databases">
        <title>Roseibium porphyridii sp. nov. and Roseibium rhodosorbium sp. nov. isolated from marine algae, Porphyridium cruentum and Rhodosorus marinus, respectively.</title>
        <authorList>
            <person name="Lee M.W."/>
            <person name="Choi B.J."/>
            <person name="Lee J.K."/>
            <person name="Choi D.G."/>
            <person name="Baek J.H."/>
            <person name="Bayburt H."/>
            <person name="Kim J.M."/>
            <person name="Han D.M."/>
            <person name="Kim K.H."/>
            <person name="Jeon C.O."/>
        </authorList>
    </citation>
    <scope>NUCLEOTIDE SEQUENCE [LARGE SCALE GENOMIC DNA]</scope>
    <source>
        <strain evidence="2 3">KMA01</strain>
    </source>
</reference>
<keyword evidence="3" id="KW-1185">Reference proteome</keyword>
<evidence type="ECO:0000259" key="1">
    <source>
        <dbReference type="Pfam" id="PF13761"/>
    </source>
</evidence>
<evidence type="ECO:0000313" key="2">
    <source>
        <dbReference type="EMBL" id="WFE88927.1"/>
    </source>
</evidence>
<sequence>MTRTLYQTILGADFDQVPPEIRRMHSFARVATGSADVTRGRSAVAGLICYLARLPEARKGVAVETHFAPIEGGERWTRVFGKQPFQTDMMVGKRDNFPCMEERLGPFLFKMRVIATPDGIDLTPEKVYLGPLSIPLWLSPKAIGRERVKNGKYSFFVEVTFPIVGKVFGYTGWLEPSVLLDETGKA</sequence>
<proteinExistence type="predicted"/>